<dbReference type="InterPro" id="IPR043128">
    <property type="entry name" value="Rev_trsase/Diguanyl_cyclase"/>
</dbReference>
<dbReference type="InterPro" id="IPR029787">
    <property type="entry name" value="Nucleotide_cyclase"/>
</dbReference>
<dbReference type="NCBIfam" id="TIGR00254">
    <property type="entry name" value="GGDEF"/>
    <property type="match status" value="1"/>
</dbReference>
<protein>
    <submittedName>
        <fullName evidence="5">EAL domain-containing protein</fullName>
    </submittedName>
</protein>
<dbReference type="PROSITE" id="PS50883">
    <property type="entry name" value="EAL"/>
    <property type="match status" value="1"/>
</dbReference>
<dbReference type="PANTHER" id="PTHR44757:SF2">
    <property type="entry name" value="BIOFILM ARCHITECTURE MAINTENANCE PROTEIN MBAA"/>
    <property type="match status" value="1"/>
</dbReference>
<dbReference type="SMART" id="SM00052">
    <property type="entry name" value="EAL"/>
    <property type="match status" value="1"/>
</dbReference>
<dbReference type="EMBL" id="CP123872">
    <property type="protein sequence ID" value="WND02770.1"/>
    <property type="molecule type" value="Genomic_DNA"/>
</dbReference>
<dbReference type="Pfam" id="PF00990">
    <property type="entry name" value="GGDEF"/>
    <property type="match status" value="1"/>
</dbReference>
<reference evidence="5" key="1">
    <citation type="submission" date="2023-04" db="EMBL/GenBank/DDBJ databases">
        <title>Complete genome sequence of Temperatibacter marinus.</title>
        <authorList>
            <person name="Rong J.-C."/>
            <person name="Yi M.-L."/>
            <person name="Zhao Q."/>
        </authorList>
    </citation>
    <scope>NUCLEOTIDE SEQUENCE</scope>
    <source>
        <strain evidence="5">NBRC 110045</strain>
    </source>
</reference>
<evidence type="ECO:0000256" key="1">
    <source>
        <dbReference type="SAM" id="Coils"/>
    </source>
</evidence>
<dbReference type="InterPro" id="IPR001633">
    <property type="entry name" value="EAL_dom"/>
</dbReference>
<evidence type="ECO:0000259" key="4">
    <source>
        <dbReference type="PROSITE" id="PS50887"/>
    </source>
</evidence>
<dbReference type="CDD" id="cd01949">
    <property type="entry name" value="GGDEF"/>
    <property type="match status" value="1"/>
</dbReference>
<dbReference type="CDD" id="cd01948">
    <property type="entry name" value="EAL"/>
    <property type="match status" value="1"/>
</dbReference>
<feature type="domain" description="GGDEF" evidence="4">
    <location>
        <begin position="263"/>
        <end position="396"/>
    </location>
</feature>
<dbReference type="SMART" id="SM00267">
    <property type="entry name" value="GGDEF"/>
    <property type="match status" value="1"/>
</dbReference>
<feature type="transmembrane region" description="Helical" evidence="2">
    <location>
        <begin position="25"/>
        <end position="47"/>
    </location>
</feature>
<feature type="transmembrane region" description="Helical" evidence="2">
    <location>
        <begin position="87"/>
        <end position="105"/>
    </location>
</feature>
<keyword evidence="2" id="KW-0472">Membrane</keyword>
<keyword evidence="2" id="KW-1133">Transmembrane helix</keyword>
<evidence type="ECO:0000313" key="5">
    <source>
        <dbReference type="EMBL" id="WND02770.1"/>
    </source>
</evidence>
<dbReference type="InterPro" id="IPR000160">
    <property type="entry name" value="GGDEF_dom"/>
</dbReference>
<dbReference type="KEGG" id="tmk:QGN29_00105"/>
<accession>A0AA52EHA5</accession>
<feature type="transmembrane region" description="Helical" evidence="2">
    <location>
        <begin position="132"/>
        <end position="151"/>
    </location>
</feature>
<dbReference type="Gene3D" id="3.30.70.270">
    <property type="match status" value="1"/>
</dbReference>
<keyword evidence="6" id="KW-1185">Reference proteome</keyword>
<dbReference type="SUPFAM" id="SSF55073">
    <property type="entry name" value="Nucleotide cyclase"/>
    <property type="match status" value="1"/>
</dbReference>
<dbReference type="Proteomes" id="UP001268683">
    <property type="component" value="Chromosome"/>
</dbReference>
<feature type="coiled-coil region" evidence="1">
    <location>
        <begin position="194"/>
        <end position="228"/>
    </location>
</feature>
<dbReference type="SUPFAM" id="SSF141868">
    <property type="entry name" value="EAL domain-like"/>
    <property type="match status" value="1"/>
</dbReference>
<evidence type="ECO:0000256" key="2">
    <source>
        <dbReference type="SAM" id="Phobius"/>
    </source>
</evidence>
<name>A0AA52EHA5_9PROT</name>
<dbReference type="PANTHER" id="PTHR44757">
    <property type="entry name" value="DIGUANYLATE CYCLASE DGCP"/>
    <property type="match status" value="1"/>
</dbReference>
<dbReference type="Gene3D" id="3.20.20.450">
    <property type="entry name" value="EAL domain"/>
    <property type="match status" value="1"/>
</dbReference>
<dbReference type="AlphaFoldDB" id="A0AA52EHA5"/>
<gene>
    <name evidence="5" type="ORF">QGN29_00105</name>
</gene>
<dbReference type="PROSITE" id="PS50887">
    <property type="entry name" value="GGDEF"/>
    <property type="match status" value="1"/>
</dbReference>
<dbReference type="RefSeq" id="WP_310798608.1">
    <property type="nucleotide sequence ID" value="NZ_CP123872.1"/>
</dbReference>
<evidence type="ECO:0000313" key="6">
    <source>
        <dbReference type="Proteomes" id="UP001268683"/>
    </source>
</evidence>
<organism evidence="5 6">
    <name type="scientific">Temperatibacter marinus</name>
    <dbReference type="NCBI Taxonomy" id="1456591"/>
    <lineage>
        <taxon>Bacteria</taxon>
        <taxon>Pseudomonadati</taxon>
        <taxon>Pseudomonadota</taxon>
        <taxon>Alphaproteobacteria</taxon>
        <taxon>Kordiimonadales</taxon>
        <taxon>Temperatibacteraceae</taxon>
        <taxon>Temperatibacter</taxon>
    </lineage>
</organism>
<dbReference type="Pfam" id="PF00563">
    <property type="entry name" value="EAL"/>
    <property type="match status" value="1"/>
</dbReference>
<dbReference type="InterPro" id="IPR052155">
    <property type="entry name" value="Biofilm_reg_signaling"/>
</dbReference>
<dbReference type="InterPro" id="IPR035919">
    <property type="entry name" value="EAL_sf"/>
</dbReference>
<feature type="transmembrane region" description="Helical" evidence="2">
    <location>
        <begin position="59"/>
        <end position="75"/>
    </location>
</feature>
<keyword evidence="2" id="KW-0812">Transmembrane</keyword>
<proteinExistence type="predicted"/>
<evidence type="ECO:0000259" key="3">
    <source>
        <dbReference type="PROSITE" id="PS50883"/>
    </source>
</evidence>
<sequence length="663" mass="75174">MIFKALPERYSQHYKDTSLKESFKFLCFGHITIFMLAFFSLLFDYVGMPFEPNQEAYNVAYYIALGFQVFLLIYLKKQFIPIKAMTWLAGAVIYYVIITLTILDIENENGVLAYGLLCIFMSIKMQFNEMDVLTILVAPLIVVNIALFYLYEEPTTIYLVEIILITMMAVILAITSERYRRKNFLNWLQLQETIGLLEANKQELSDLNNSLESRVIERTQALEEAQEQLYIDANLDHLTRLPNRRRLTKVAEEIIQGAASAGEQVAFFFIDLDRFKEINDTLGHKLGDELLCEIADRLVAHLADTDVVARVSGDEFIIIVPSVGSQPLLVEKAKFIQNKISDCVLIAGNEIYMSASIGISLYPDHGKSLDGLQKRADAAMYEVKNSGKNNFCIFDKAIEEKVERAARLERDLRGALDRNELYVVYQPKVHLATQKYCGAEALIRWEHPDLGFISPIEFIPLAEEAGLIDRIGDYVLLDSIEMLKVLNFKKDEPFSIAINMSPLQLERENCLDSINRPILHSGLSASRFEFELTESAMLKTNETHSFEILKTLRRQGYRINIDDFGTGYSSLSYLQMLPVDVVKIDQSFVRDLTEKAANKVIVESVIKIAATMDLTVVAEGVETKEICDYLTSLGCELAQGYFFSKPISSKELKELLSPPHGAG</sequence>
<keyword evidence="1" id="KW-0175">Coiled coil</keyword>
<feature type="transmembrane region" description="Helical" evidence="2">
    <location>
        <begin position="157"/>
        <end position="175"/>
    </location>
</feature>
<feature type="domain" description="EAL" evidence="3">
    <location>
        <begin position="405"/>
        <end position="660"/>
    </location>
</feature>